<keyword evidence="3" id="KW-1185">Reference proteome</keyword>
<dbReference type="Proteomes" id="UP000319257">
    <property type="component" value="Unassembled WGS sequence"/>
</dbReference>
<feature type="compositionally biased region" description="Acidic residues" evidence="1">
    <location>
        <begin position="627"/>
        <end position="637"/>
    </location>
</feature>
<feature type="region of interest" description="Disordered" evidence="1">
    <location>
        <begin position="48"/>
        <end position="72"/>
    </location>
</feature>
<gene>
    <name evidence="2" type="ORF">E0L32_007961</name>
</gene>
<evidence type="ECO:0008006" key="4">
    <source>
        <dbReference type="Google" id="ProtNLM"/>
    </source>
</evidence>
<feature type="compositionally biased region" description="Polar residues" evidence="1">
    <location>
        <begin position="481"/>
        <end position="491"/>
    </location>
</feature>
<dbReference type="STRING" id="1093900.A0A507B3D6"/>
<comment type="caution">
    <text evidence="2">The sequence shown here is derived from an EMBL/GenBank/DDBJ whole genome shotgun (WGS) entry which is preliminary data.</text>
</comment>
<feature type="region of interest" description="Disordered" evidence="1">
    <location>
        <begin position="617"/>
        <end position="651"/>
    </location>
</feature>
<dbReference type="InParanoid" id="A0A507B3D6"/>
<evidence type="ECO:0000313" key="3">
    <source>
        <dbReference type="Proteomes" id="UP000319257"/>
    </source>
</evidence>
<feature type="region of interest" description="Disordered" evidence="1">
    <location>
        <begin position="107"/>
        <end position="128"/>
    </location>
</feature>
<evidence type="ECO:0000256" key="1">
    <source>
        <dbReference type="SAM" id="MobiDB-lite"/>
    </source>
</evidence>
<sequence>MNHQKLKHHVRNMRNTLYSEPLDLACTSYAKIQEECASLVRALLTPPTEPREVDAPSRFSGAFSRGKPGEDAKASQQYIADVQAWRKCLEDLAAILRTRLERTGLLGASEGTGENQPSRSDRQMSNERHTHYKRIQQDLDEIDRLLEPASTGIAPEVSQERTTIDYVIARRGDAILQFENAALENAPILRFRVSSHMLRETSPIFARMFFVKAEDLDLDHLDMEEDVSSELPPKPNKFTCPDGSTAMLYRMPQLELNKDSMLKLLLYAAHMQSEKIPRSLSFKQLVSLAETCLRYRCTTPVEFPFEHLWLNQWIHYAAGPEADAVVPHGMLLISYAFGLRRLFTRTSKTAILFLRGDEDIEAQSSWPPELKKRIAAMCETKRAQIYEACAAAVQEYLPRAAPPKEPETAPRGNDPEDETASTEPPNAEQCHPAAAIHTISLSSDSTTRCPAGNIACDAANLGWLVIGLSQRGLLPRPPFSPYQQQPSNTGSHEPPPLHPPGRSVSDLIDALRSIPSPPQAAHPVAAACDPTRALRDFANDVYNSVSGLTLFQASGGRAHGWALSRRKRDEPQRVLSVLAGGSRRTAPSYTAAGEEAVSLQGGEVDDQQVVDEMRAMRIDKSGHAHDDDDDDEDEDWTMTDGQGSKDEQQKQDVVGAVTMMMQSATLREEVTSDEEGGTAGRMTQEEAYKILWPETTHDEQVVASPPPTAASDDPPPFPKDGETDAAREKFLAHDTVLHISEAKMLVSVDGKQLRGERDEMVGLIPPREAGAA</sequence>
<reference evidence="2 3" key="1">
    <citation type="submission" date="2019-06" db="EMBL/GenBank/DDBJ databases">
        <title>Draft genome sequence of the filamentous fungus Phialemoniopsis curvata isolated from diesel fuel.</title>
        <authorList>
            <person name="Varaljay V.A."/>
            <person name="Lyon W.J."/>
            <person name="Crouch A.L."/>
            <person name="Drake C.E."/>
            <person name="Hollomon J.M."/>
            <person name="Nadeau L.J."/>
            <person name="Nunn H.S."/>
            <person name="Stevenson B.S."/>
            <person name="Bojanowski C.L."/>
            <person name="Crookes-Goodson W.J."/>
        </authorList>
    </citation>
    <scope>NUCLEOTIDE SEQUENCE [LARGE SCALE GENOMIC DNA]</scope>
    <source>
        <strain evidence="2 3">D216</strain>
    </source>
</reference>
<proteinExistence type="predicted"/>
<feature type="compositionally biased region" description="Basic and acidic residues" evidence="1">
    <location>
        <begin position="119"/>
        <end position="128"/>
    </location>
</feature>
<feature type="compositionally biased region" description="Basic and acidic residues" evidence="1">
    <location>
        <begin position="617"/>
        <end position="626"/>
    </location>
</feature>
<feature type="region of interest" description="Disordered" evidence="1">
    <location>
        <begin position="400"/>
        <end position="429"/>
    </location>
</feature>
<dbReference type="AlphaFoldDB" id="A0A507B3D6"/>
<accession>A0A507B3D6</accession>
<dbReference type="RefSeq" id="XP_030992811.1">
    <property type="nucleotide sequence ID" value="XM_031142762.1"/>
</dbReference>
<feature type="region of interest" description="Disordered" evidence="1">
    <location>
        <begin position="699"/>
        <end position="727"/>
    </location>
</feature>
<protein>
    <recommendedName>
        <fullName evidence="4">BTB domain-containing protein</fullName>
    </recommendedName>
</protein>
<feature type="region of interest" description="Disordered" evidence="1">
    <location>
        <begin position="753"/>
        <end position="772"/>
    </location>
</feature>
<dbReference type="GeneID" id="41975408"/>
<name>A0A507B3D6_9PEZI</name>
<evidence type="ECO:0000313" key="2">
    <source>
        <dbReference type="EMBL" id="TPX11100.1"/>
    </source>
</evidence>
<dbReference type="EMBL" id="SKBQ01000050">
    <property type="protein sequence ID" value="TPX11100.1"/>
    <property type="molecule type" value="Genomic_DNA"/>
</dbReference>
<dbReference type="OrthoDB" id="5376710at2759"/>
<organism evidence="2 3">
    <name type="scientific">Thyridium curvatum</name>
    <dbReference type="NCBI Taxonomy" id="1093900"/>
    <lineage>
        <taxon>Eukaryota</taxon>
        <taxon>Fungi</taxon>
        <taxon>Dikarya</taxon>
        <taxon>Ascomycota</taxon>
        <taxon>Pezizomycotina</taxon>
        <taxon>Sordariomycetes</taxon>
        <taxon>Sordariomycetidae</taxon>
        <taxon>Thyridiales</taxon>
        <taxon>Thyridiaceae</taxon>
        <taxon>Thyridium</taxon>
    </lineage>
</organism>
<feature type="compositionally biased region" description="Pro residues" evidence="1">
    <location>
        <begin position="704"/>
        <end position="718"/>
    </location>
</feature>
<feature type="region of interest" description="Disordered" evidence="1">
    <location>
        <begin position="476"/>
        <end position="504"/>
    </location>
</feature>